<evidence type="ECO:0000259" key="4">
    <source>
        <dbReference type="PROSITE" id="PS50109"/>
    </source>
</evidence>
<protein>
    <submittedName>
        <fullName evidence="6">Putative two-component system sensor kinase</fullName>
    </submittedName>
</protein>
<dbReference type="CDD" id="cd16917">
    <property type="entry name" value="HATPase_UhpB-NarQ-NarX-like"/>
    <property type="match status" value="1"/>
</dbReference>
<dbReference type="InterPro" id="IPR035965">
    <property type="entry name" value="PAS-like_dom_sf"/>
</dbReference>
<keyword evidence="2 6" id="KW-0418">Kinase</keyword>
<dbReference type="AlphaFoldDB" id="W5TGC5"/>
<reference evidence="6 7" key="1">
    <citation type="journal article" date="2014" name="Appl. Environ. Microbiol.">
        <title>Insights into the Microbial Degradation of Rubber and Gutta-Percha by Analysis of the Complete Genome of Nocardia nova SH22a.</title>
        <authorList>
            <person name="Luo Q."/>
            <person name="Hiessl S."/>
            <person name="Poehlein A."/>
            <person name="Daniel R."/>
            <person name="Steinbuchel A."/>
        </authorList>
    </citation>
    <scope>NUCLEOTIDE SEQUENCE [LARGE SCALE GENOMIC DNA]</scope>
    <source>
        <strain evidence="6">SH22a</strain>
    </source>
</reference>
<dbReference type="SMART" id="SM00091">
    <property type="entry name" value="PAS"/>
    <property type="match status" value="1"/>
</dbReference>
<evidence type="ECO:0000256" key="1">
    <source>
        <dbReference type="ARBA" id="ARBA00022679"/>
    </source>
</evidence>
<dbReference type="GO" id="GO:0016020">
    <property type="term" value="C:membrane"/>
    <property type="evidence" value="ECO:0007669"/>
    <property type="project" value="InterPro"/>
</dbReference>
<evidence type="ECO:0000313" key="6">
    <source>
        <dbReference type="EMBL" id="AHH16301.1"/>
    </source>
</evidence>
<dbReference type="InterPro" id="IPR003594">
    <property type="entry name" value="HATPase_dom"/>
</dbReference>
<dbReference type="STRING" id="1415166.NONO_c15000"/>
<dbReference type="GO" id="GO:0000155">
    <property type="term" value="F:phosphorelay sensor kinase activity"/>
    <property type="evidence" value="ECO:0007669"/>
    <property type="project" value="InterPro"/>
</dbReference>
<dbReference type="NCBIfam" id="TIGR00229">
    <property type="entry name" value="sensory_box"/>
    <property type="match status" value="1"/>
</dbReference>
<dbReference type="SUPFAM" id="SSF55785">
    <property type="entry name" value="PYP-like sensor domain (PAS domain)"/>
    <property type="match status" value="1"/>
</dbReference>
<dbReference type="Gene3D" id="1.20.5.1930">
    <property type="match status" value="1"/>
</dbReference>
<dbReference type="KEGG" id="nno:NONO_c15000"/>
<dbReference type="InterPro" id="IPR011712">
    <property type="entry name" value="Sig_transdc_His_kin_sub3_dim/P"/>
</dbReference>
<organism evidence="6 7">
    <name type="scientific">Nocardia nova SH22a</name>
    <dbReference type="NCBI Taxonomy" id="1415166"/>
    <lineage>
        <taxon>Bacteria</taxon>
        <taxon>Bacillati</taxon>
        <taxon>Actinomycetota</taxon>
        <taxon>Actinomycetes</taxon>
        <taxon>Mycobacteriales</taxon>
        <taxon>Nocardiaceae</taxon>
        <taxon>Nocardia</taxon>
    </lineage>
</organism>
<dbReference type="PANTHER" id="PTHR24421:SF61">
    <property type="entry name" value="OXYGEN SENSOR HISTIDINE KINASE NREB"/>
    <property type="match status" value="1"/>
</dbReference>
<gene>
    <name evidence="6" type="ORF">NONO_c15000</name>
</gene>
<dbReference type="Pfam" id="PF07730">
    <property type="entry name" value="HisKA_3"/>
    <property type="match status" value="1"/>
</dbReference>
<evidence type="ECO:0000256" key="3">
    <source>
        <dbReference type="ARBA" id="ARBA00023012"/>
    </source>
</evidence>
<dbReference type="PROSITE" id="PS50112">
    <property type="entry name" value="PAS"/>
    <property type="match status" value="1"/>
</dbReference>
<dbReference type="InterPro" id="IPR050482">
    <property type="entry name" value="Sensor_HK_TwoCompSys"/>
</dbReference>
<dbReference type="SUPFAM" id="SSF55781">
    <property type="entry name" value="GAF domain-like"/>
    <property type="match status" value="1"/>
</dbReference>
<dbReference type="SUPFAM" id="SSF55874">
    <property type="entry name" value="ATPase domain of HSP90 chaperone/DNA topoisomerase II/histidine kinase"/>
    <property type="match status" value="1"/>
</dbReference>
<dbReference type="eggNOG" id="COG4585">
    <property type="taxonomic scope" value="Bacteria"/>
</dbReference>
<dbReference type="RefSeq" id="WP_025347817.1">
    <property type="nucleotide sequence ID" value="NZ_CP006850.1"/>
</dbReference>
<dbReference type="EMBL" id="CP006850">
    <property type="protein sequence ID" value="AHH16301.1"/>
    <property type="molecule type" value="Genomic_DNA"/>
</dbReference>
<dbReference type="InterPro" id="IPR036890">
    <property type="entry name" value="HATPase_C_sf"/>
</dbReference>
<dbReference type="Gene3D" id="3.30.565.10">
    <property type="entry name" value="Histidine kinase-like ATPase, C-terminal domain"/>
    <property type="match status" value="1"/>
</dbReference>
<name>W5TGC5_9NOCA</name>
<dbReference type="InterPro" id="IPR005467">
    <property type="entry name" value="His_kinase_dom"/>
</dbReference>
<dbReference type="InterPro" id="IPR003018">
    <property type="entry name" value="GAF"/>
</dbReference>
<dbReference type="InterPro" id="IPR029016">
    <property type="entry name" value="GAF-like_dom_sf"/>
</dbReference>
<evidence type="ECO:0000259" key="5">
    <source>
        <dbReference type="PROSITE" id="PS50112"/>
    </source>
</evidence>
<feature type="domain" description="PAS" evidence="5">
    <location>
        <begin position="11"/>
        <end position="59"/>
    </location>
</feature>
<dbReference type="OrthoDB" id="227596at2"/>
<dbReference type="InterPro" id="IPR000014">
    <property type="entry name" value="PAS"/>
</dbReference>
<dbReference type="GO" id="GO:0046983">
    <property type="term" value="F:protein dimerization activity"/>
    <property type="evidence" value="ECO:0007669"/>
    <property type="project" value="InterPro"/>
</dbReference>
<dbReference type="Pfam" id="PF01590">
    <property type="entry name" value="GAF"/>
    <property type="match status" value="1"/>
</dbReference>
<evidence type="ECO:0000313" key="7">
    <source>
        <dbReference type="Proteomes" id="UP000019150"/>
    </source>
</evidence>
<dbReference type="GO" id="GO:0006355">
    <property type="term" value="P:regulation of DNA-templated transcription"/>
    <property type="evidence" value="ECO:0007669"/>
    <property type="project" value="InterPro"/>
</dbReference>
<dbReference type="Proteomes" id="UP000019150">
    <property type="component" value="Chromosome"/>
</dbReference>
<dbReference type="HOGENOM" id="CLU_531912_0_0_11"/>
<dbReference type="PATRIC" id="fig|1415166.3.peg.1523"/>
<dbReference type="Pfam" id="PF00989">
    <property type="entry name" value="PAS"/>
    <property type="match status" value="1"/>
</dbReference>
<dbReference type="Gene3D" id="3.30.450.40">
    <property type="match status" value="1"/>
</dbReference>
<keyword evidence="1" id="KW-0808">Transferase</keyword>
<dbReference type="InterPro" id="IPR013767">
    <property type="entry name" value="PAS_fold"/>
</dbReference>
<dbReference type="SMART" id="SM00387">
    <property type="entry name" value="HATPase_c"/>
    <property type="match status" value="1"/>
</dbReference>
<proteinExistence type="predicted"/>
<dbReference type="PROSITE" id="PS50109">
    <property type="entry name" value="HIS_KIN"/>
    <property type="match status" value="1"/>
</dbReference>
<dbReference type="Gene3D" id="3.30.450.20">
    <property type="entry name" value="PAS domain"/>
    <property type="match status" value="1"/>
</dbReference>
<evidence type="ECO:0000256" key="2">
    <source>
        <dbReference type="ARBA" id="ARBA00022777"/>
    </source>
</evidence>
<sequence>MTASSPDLIVGERTFLDTIGNTGDGIVLIDAARVCLFANAAASRILGLPLPELIGADVLNCFPEADRARIDGVIGTDPADRRGSFYSVLAGADGIEREVFTSAFVLDSRQRPQCVLLLRELVGEGARDRTAAVMARAAGLVGTGSTEEILSGIAALVVANSRALACGIVVVGDDRQLAVGGSDGYPARKLSRQVWTADAVVIDDIPGIEPVLDNELSVLIDGRRRWEADPVMAPFTATLADVDWRDVVLVPVSWDGAVHGVFAAYLPTGAPAPTESDLQLYTELADQAAVVIAYARVAAADERTRLARELHDSVSQGLFSMNMHARAAQISLRKTGNTDAGLRRSVDQLAELTKGTLAEMRALIFELRPGALAEEGLLAAVTKQAAALTAREQVQFTVEGPSQRIAVGSAAEEHLYRITCEAMHNVVKHARARTAQVRIGSDTTHVTVTVTDDGIGFDPDTVREGRLGLTTMAQRAALIGAEFTLTSTPGNGATVELRIPLPRREDGTGGQR</sequence>
<accession>W5TGC5</accession>
<keyword evidence="7" id="KW-1185">Reference proteome</keyword>
<dbReference type="CDD" id="cd00130">
    <property type="entry name" value="PAS"/>
    <property type="match status" value="1"/>
</dbReference>
<feature type="domain" description="Histidine kinase" evidence="4">
    <location>
        <begin position="305"/>
        <end position="503"/>
    </location>
</feature>
<dbReference type="PANTHER" id="PTHR24421">
    <property type="entry name" value="NITRATE/NITRITE SENSOR PROTEIN NARX-RELATED"/>
    <property type="match status" value="1"/>
</dbReference>
<keyword evidence="3" id="KW-0902">Two-component regulatory system</keyword>
<dbReference type="Pfam" id="PF02518">
    <property type="entry name" value="HATPase_c"/>
    <property type="match status" value="1"/>
</dbReference>